<accession>A0AAV9QSQ1</accession>
<evidence type="ECO:0008006" key="3">
    <source>
        <dbReference type="Google" id="ProtNLM"/>
    </source>
</evidence>
<organism evidence="1 2">
    <name type="scientific">Crenichthys baileyi</name>
    <name type="common">White River springfish</name>
    <dbReference type="NCBI Taxonomy" id="28760"/>
    <lineage>
        <taxon>Eukaryota</taxon>
        <taxon>Metazoa</taxon>
        <taxon>Chordata</taxon>
        <taxon>Craniata</taxon>
        <taxon>Vertebrata</taxon>
        <taxon>Euteleostomi</taxon>
        <taxon>Actinopterygii</taxon>
        <taxon>Neopterygii</taxon>
        <taxon>Teleostei</taxon>
        <taxon>Neoteleostei</taxon>
        <taxon>Acanthomorphata</taxon>
        <taxon>Ovalentaria</taxon>
        <taxon>Atherinomorphae</taxon>
        <taxon>Cyprinodontiformes</taxon>
        <taxon>Goodeidae</taxon>
        <taxon>Crenichthys</taxon>
    </lineage>
</organism>
<dbReference type="SUPFAM" id="SSF47769">
    <property type="entry name" value="SAM/Pointed domain"/>
    <property type="match status" value="1"/>
</dbReference>
<sequence>MAAIFNLLQQHRLESYYNQFLQMGVKDEKDFLDGVTDEDLYSMGLSHVEKNRFYSMRTFIQKLSVSQRQVQTVTPVQKSDLFSLWYTYPKCPERKLIKDMDPAQNTVEDLMLRISYLENIGNTKGVCIYTVDGMP</sequence>
<comment type="caution">
    <text evidence="1">The sequence shown here is derived from an EMBL/GenBank/DDBJ whole genome shotgun (WGS) entry which is preliminary data.</text>
</comment>
<gene>
    <name evidence="1" type="ORF">CRENBAI_002626</name>
</gene>
<evidence type="ECO:0000313" key="1">
    <source>
        <dbReference type="EMBL" id="KAK5600268.1"/>
    </source>
</evidence>
<dbReference type="EMBL" id="JAHHUM010002892">
    <property type="protein sequence ID" value="KAK5600268.1"/>
    <property type="molecule type" value="Genomic_DNA"/>
</dbReference>
<evidence type="ECO:0000313" key="2">
    <source>
        <dbReference type="Proteomes" id="UP001311232"/>
    </source>
</evidence>
<dbReference type="AlphaFoldDB" id="A0AAV9QSQ1"/>
<proteinExistence type="predicted"/>
<protein>
    <recommendedName>
        <fullName evidence="3">SAM domain-containing protein</fullName>
    </recommendedName>
</protein>
<reference evidence="1 2" key="1">
    <citation type="submission" date="2021-06" db="EMBL/GenBank/DDBJ databases">
        <authorList>
            <person name="Palmer J.M."/>
        </authorList>
    </citation>
    <scope>NUCLEOTIDE SEQUENCE [LARGE SCALE GENOMIC DNA]</scope>
    <source>
        <strain evidence="1 2">MEX-2019</strain>
        <tissue evidence="1">Muscle</tissue>
    </source>
</reference>
<name>A0AAV9QSQ1_9TELE</name>
<dbReference type="InterPro" id="IPR013761">
    <property type="entry name" value="SAM/pointed_sf"/>
</dbReference>
<keyword evidence="2" id="KW-1185">Reference proteome</keyword>
<dbReference type="Proteomes" id="UP001311232">
    <property type="component" value="Unassembled WGS sequence"/>
</dbReference>